<gene>
    <name evidence="3" type="ORF">AVCANL283_01950</name>
</gene>
<keyword evidence="1" id="KW-0175">Coiled coil</keyword>
<keyword evidence="4" id="KW-1185">Reference proteome</keyword>
<evidence type="ECO:0000256" key="1">
    <source>
        <dbReference type="SAM" id="Coils"/>
    </source>
</evidence>
<keyword evidence="2" id="KW-1133">Transmembrane helix</keyword>
<evidence type="ECO:0000256" key="2">
    <source>
        <dbReference type="SAM" id="Phobius"/>
    </source>
</evidence>
<feature type="coiled-coil region" evidence="1">
    <location>
        <begin position="86"/>
        <end position="496"/>
    </location>
</feature>
<accession>A0ABS7WQ43</accession>
<keyword evidence="2" id="KW-0812">Transmembrane</keyword>
<comment type="caution">
    <text evidence="3">The sequence shown here is derived from an EMBL/GenBank/DDBJ whole genome shotgun (WGS) entry which is preliminary data.</text>
</comment>
<dbReference type="EMBL" id="JACGBB010000003">
    <property type="protein sequence ID" value="MBZ7986882.1"/>
    <property type="molecule type" value="Genomic_DNA"/>
</dbReference>
<feature type="transmembrane region" description="Helical" evidence="2">
    <location>
        <begin position="12"/>
        <end position="29"/>
    </location>
</feature>
<sequence length="618" mass="71235">MMLIDKVKEYKIYLFVAIAILLAVVYFSIPAKASESKENIVASVQIKKENKEEKTPLSDLDAQNYKILNEKIIYLNKQLNSYKSLQNNGKDELEKLYSENEKLKSQSDSLLEKINELEHKISNEELLVNNKNKEFFEEAINKLNNDLAEYKSENDSLKLSLNDKENQIKNLNNLMQTLSNQRQMEEFEKDNNKKQVENKINEYEAKLQASLKNNKDLNKENDVLKERIKNLSKLENVNVDLNKKINEINLQNLEYVKEISAANKLNKDLNDKFNADVAKLNLENKDLSNKLNESKAQIVKLTQANENLQNNANKNDILLSQNEGLKNDLFQSKLSLENYKNEQGKKIQKINEEHQKALLKIQSELNALSKDNNQLKAENSKLLISIKNAEVKNKELDEKLNMQSKNNLANNDALNNQNDKIQEYLSQIDGLKKDIEKEKNDKFNLAKQITNLNEELLKYKKGLDTNSKVALLQEQNTSLQKQLENLQNNEFKLNTTSITKYAQMQCDNLPTGKVKLDDDCERRLKDFLAKYKQDYIYEITAIINNGGFRSLNAALDNKQISEQEVARLTKLANIGLAKDRIALAADYIKNNVKNAIISSNVEPVYSKDKKGFILRVYK</sequence>
<evidence type="ECO:0000313" key="3">
    <source>
        <dbReference type="EMBL" id="MBZ7986882.1"/>
    </source>
</evidence>
<name>A0ABS7WQ43_9BACT</name>
<organism evidence="3 4">
    <name type="scientific">Campylobacter canadensis</name>
    <dbReference type="NCBI Taxonomy" id="449520"/>
    <lineage>
        <taxon>Bacteria</taxon>
        <taxon>Pseudomonadati</taxon>
        <taxon>Campylobacterota</taxon>
        <taxon>Epsilonproteobacteria</taxon>
        <taxon>Campylobacterales</taxon>
        <taxon>Campylobacteraceae</taxon>
        <taxon>Campylobacter</taxon>
    </lineage>
</organism>
<keyword evidence="2" id="KW-0472">Membrane</keyword>
<reference evidence="3 4" key="1">
    <citation type="submission" date="2020-07" db="EMBL/GenBank/DDBJ databases">
        <title>Transfer of Campylobacter canadensis to the novel genus Avispirillum gen. nov., that also includes two novel species recovered from migratory waterfowl: Avispirillum anseris sp. nov. and Avispirillum brantae sp. nov.</title>
        <authorList>
            <person name="Miller W.G."/>
            <person name="Chapman M.H."/>
            <person name="Yee E."/>
            <person name="Inglis G.D."/>
        </authorList>
    </citation>
    <scope>NUCLEOTIDE SEQUENCE [LARGE SCALE GENOMIC DNA]</scope>
    <source>
        <strain evidence="3 4">L283</strain>
    </source>
</reference>
<protein>
    <submittedName>
        <fullName evidence="3">Uncharacterized protein</fullName>
    </submittedName>
</protein>
<evidence type="ECO:0000313" key="4">
    <source>
        <dbReference type="Proteomes" id="UP000786183"/>
    </source>
</evidence>
<proteinExistence type="predicted"/>
<dbReference type="Proteomes" id="UP000786183">
    <property type="component" value="Unassembled WGS sequence"/>
</dbReference>
<dbReference type="RefSeq" id="WP_224315913.1">
    <property type="nucleotide sequence ID" value="NZ_JACGBB010000003.1"/>
</dbReference>